<dbReference type="GO" id="GO:0006508">
    <property type="term" value="P:proteolysis"/>
    <property type="evidence" value="ECO:0007669"/>
    <property type="project" value="UniProtKB-KW"/>
</dbReference>
<dbReference type="EMBL" id="CCKQ01001063">
    <property type="protein sequence ID" value="CDW72166.1"/>
    <property type="molecule type" value="Genomic_DNA"/>
</dbReference>
<dbReference type="PRINTS" id="PR00792">
    <property type="entry name" value="PEPSIN"/>
</dbReference>
<keyword evidence="6" id="KW-1015">Disulfide bond</keyword>
<proteinExistence type="inferred from homology"/>
<dbReference type="PANTHER" id="PTHR47966">
    <property type="entry name" value="BETA-SITE APP-CLEAVING ENZYME, ISOFORM A-RELATED"/>
    <property type="match status" value="1"/>
</dbReference>
<name>A0A077ZUN2_STYLE</name>
<evidence type="ECO:0000256" key="3">
    <source>
        <dbReference type="ARBA" id="ARBA00022750"/>
    </source>
</evidence>
<feature type="active site" evidence="5">
    <location>
        <position position="204"/>
    </location>
</feature>
<organism evidence="10 11">
    <name type="scientific">Stylonychia lemnae</name>
    <name type="common">Ciliate</name>
    <dbReference type="NCBI Taxonomy" id="5949"/>
    <lineage>
        <taxon>Eukaryota</taxon>
        <taxon>Sar</taxon>
        <taxon>Alveolata</taxon>
        <taxon>Ciliophora</taxon>
        <taxon>Intramacronucleata</taxon>
        <taxon>Spirotrichea</taxon>
        <taxon>Stichotrichia</taxon>
        <taxon>Sporadotrichida</taxon>
        <taxon>Oxytrichidae</taxon>
        <taxon>Stylonychinae</taxon>
        <taxon>Stylonychia</taxon>
    </lineage>
</organism>
<dbReference type="OrthoDB" id="311946at2759"/>
<keyword evidence="4 7" id="KW-0378">Hydrolase</keyword>
<dbReference type="GO" id="GO:0004190">
    <property type="term" value="F:aspartic-type endopeptidase activity"/>
    <property type="evidence" value="ECO:0007669"/>
    <property type="project" value="UniProtKB-KW"/>
</dbReference>
<evidence type="ECO:0000313" key="10">
    <source>
        <dbReference type="EMBL" id="CDW72166.1"/>
    </source>
</evidence>
<dbReference type="Proteomes" id="UP000039865">
    <property type="component" value="Unassembled WGS sequence"/>
</dbReference>
<dbReference type="OMA" id="VERIYYA"/>
<evidence type="ECO:0000313" key="11">
    <source>
        <dbReference type="Proteomes" id="UP000039865"/>
    </source>
</evidence>
<dbReference type="InterPro" id="IPR001969">
    <property type="entry name" value="Aspartic_peptidase_AS"/>
</dbReference>
<feature type="active site" evidence="5">
    <location>
        <position position="6"/>
    </location>
</feature>
<dbReference type="InterPro" id="IPR001461">
    <property type="entry name" value="Aspartic_peptidase_A1"/>
</dbReference>
<dbReference type="PROSITE" id="PS51767">
    <property type="entry name" value="PEPTIDASE_A1"/>
    <property type="match status" value="1"/>
</dbReference>
<feature type="domain" description="Peptidase A1" evidence="9">
    <location>
        <begin position="1"/>
        <end position="295"/>
    </location>
</feature>
<dbReference type="InParanoid" id="A0A077ZUN2"/>
<accession>A0A077ZUN2</accession>
<keyword evidence="11" id="KW-1185">Reference proteome</keyword>
<dbReference type="CDD" id="cd05471">
    <property type="entry name" value="pepsin_like"/>
    <property type="match status" value="1"/>
</dbReference>
<evidence type="ECO:0000259" key="9">
    <source>
        <dbReference type="PROSITE" id="PS51767"/>
    </source>
</evidence>
<gene>
    <name evidence="10" type="primary">Contig163.g195</name>
    <name evidence="10" type="ORF">STYLEM_1121</name>
</gene>
<sequence length="351" mass="38526">MTFIFDTGSAWLWVPSDACPKSQCPGNQFHYGQSSTYQQTGYNETVTYGKGQVKGYVVQDQVSLTSATTGSTYVAQSSKFLSIYEASDISGLISDGLLGLSPNFISSTNGELLIASLKKSGAISKQMFALYLASTTKTSQIQFGGYDQTQVLSRYSTAEKVNKTAEDLICWVKIVSKAYWQVQLDQATVNGQAISIKIQKVVFDSGASLSYVPSYDYYLIYNAIFDSKNTAKCAISKTSQLLLCDCTSVLDPRYPSITFRVEDSDTRATFWLLGDPFLRAYYTIYDMDNQRIGFAGKNIDNGSPISAYSSSDDDSILGNTTYIIIICVIGGVTLLRIAQAQQDKTSQKQIP</sequence>
<reference evidence="10 11" key="1">
    <citation type="submission" date="2014-06" db="EMBL/GenBank/DDBJ databases">
        <authorList>
            <person name="Swart Estienne"/>
        </authorList>
    </citation>
    <scope>NUCLEOTIDE SEQUENCE [LARGE SCALE GENOMIC DNA]</scope>
    <source>
        <strain evidence="10 11">130c</strain>
    </source>
</reference>
<evidence type="ECO:0000256" key="7">
    <source>
        <dbReference type="RuleBase" id="RU000454"/>
    </source>
</evidence>
<evidence type="ECO:0000256" key="6">
    <source>
        <dbReference type="PIRSR" id="PIRSR601461-2"/>
    </source>
</evidence>
<protein>
    <submittedName>
        <fullName evidence="10">Eukaryotic aspartyl protease family protein</fullName>
    </submittedName>
</protein>
<keyword evidence="2 7" id="KW-0645">Protease</keyword>
<feature type="transmembrane region" description="Helical" evidence="8">
    <location>
        <begin position="316"/>
        <end position="338"/>
    </location>
</feature>
<evidence type="ECO:0000256" key="5">
    <source>
        <dbReference type="PIRSR" id="PIRSR601461-1"/>
    </source>
</evidence>
<evidence type="ECO:0000256" key="1">
    <source>
        <dbReference type="ARBA" id="ARBA00007447"/>
    </source>
</evidence>
<evidence type="ECO:0000256" key="8">
    <source>
        <dbReference type="SAM" id="Phobius"/>
    </source>
</evidence>
<evidence type="ECO:0000256" key="2">
    <source>
        <dbReference type="ARBA" id="ARBA00022670"/>
    </source>
</evidence>
<dbReference type="Pfam" id="PF00026">
    <property type="entry name" value="Asp"/>
    <property type="match status" value="1"/>
</dbReference>
<dbReference type="InterPro" id="IPR034164">
    <property type="entry name" value="Pepsin-like_dom"/>
</dbReference>
<dbReference type="PANTHER" id="PTHR47966:SF51">
    <property type="entry name" value="BETA-SITE APP-CLEAVING ENZYME, ISOFORM A-RELATED"/>
    <property type="match status" value="1"/>
</dbReference>
<dbReference type="Gene3D" id="2.40.70.10">
    <property type="entry name" value="Acid Proteases"/>
    <property type="match status" value="3"/>
</dbReference>
<comment type="similarity">
    <text evidence="1 7">Belongs to the peptidase A1 family.</text>
</comment>
<evidence type="ECO:0000256" key="4">
    <source>
        <dbReference type="ARBA" id="ARBA00022801"/>
    </source>
</evidence>
<dbReference type="SUPFAM" id="SSF50630">
    <property type="entry name" value="Acid proteases"/>
    <property type="match status" value="1"/>
</dbReference>
<dbReference type="AlphaFoldDB" id="A0A077ZUN2"/>
<dbReference type="InterPro" id="IPR021109">
    <property type="entry name" value="Peptidase_aspartic_dom_sf"/>
</dbReference>
<keyword evidence="3 7" id="KW-0064">Aspartyl protease</keyword>
<dbReference type="InterPro" id="IPR033121">
    <property type="entry name" value="PEPTIDASE_A1"/>
</dbReference>
<keyword evidence="8" id="KW-0472">Membrane</keyword>
<dbReference type="PROSITE" id="PS00141">
    <property type="entry name" value="ASP_PROTEASE"/>
    <property type="match status" value="2"/>
</dbReference>
<keyword evidence="8" id="KW-0812">Transmembrane</keyword>
<keyword evidence="8" id="KW-1133">Transmembrane helix</keyword>
<feature type="disulfide bond" evidence="6">
    <location>
        <begin position="19"/>
        <end position="24"/>
    </location>
</feature>